<dbReference type="GeneID" id="18928604"/>
<dbReference type="Proteomes" id="UP000001072">
    <property type="component" value="Unassembled WGS sequence"/>
</dbReference>
<dbReference type="InterPro" id="IPR004853">
    <property type="entry name" value="Sugar_P_trans_dom"/>
</dbReference>
<dbReference type="PANTHER" id="PTHR11132">
    <property type="entry name" value="SOLUTE CARRIER FAMILY 35"/>
    <property type="match status" value="1"/>
</dbReference>
<feature type="transmembrane region" description="Helical" evidence="5">
    <location>
        <begin position="128"/>
        <end position="151"/>
    </location>
</feature>
<dbReference type="SUPFAM" id="SSF103481">
    <property type="entry name" value="Multidrug resistance efflux transporter EmrE"/>
    <property type="match status" value="2"/>
</dbReference>
<dbReference type="InParanoid" id="F4RUQ2"/>
<proteinExistence type="predicted"/>
<evidence type="ECO:0000313" key="8">
    <source>
        <dbReference type="Proteomes" id="UP000001072"/>
    </source>
</evidence>
<reference evidence="8" key="1">
    <citation type="journal article" date="2011" name="Proc. Natl. Acad. Sci. U.S.A.">
        <title>Obligate biotrophy features unraveled by the genomic analysis of rust fungi.</title>
        <authorList>
            <person name="Duplessis S."/>
            <person name="Cuomo C.A."/>
            <person name="Lin Y.-C."/>
            <person name="Aerts A."/>
            <person name="Tisserant E."/>
            <person name="Veneault-Fourrey C."/>
            <person name="Joly D.L."/>
            <person name="Hacquard S."/>
            <person name="Amselem J."/>
            <person name="Cantarel B.L."/>
            <person name="Chiu R."/>
            <person name="Coutinho P.M."/>
            <person name="Feau N."/>
            <person name="Field M."/>
            <person name="Frey P."/>
            <person name="Gelhaye E."/>
            <person name="Goldberg J."/>
            <person name="Grabherr M.G."/>
            <person name="Kodira C.D."/>
            <person name="Kohler A."/>
            <person name="Kuees U."/>
            <person name="Lindquist E.A."/>
            <person name="Lucas S.M."/>
            <person name="Mago R."/>
            <person name="Mauceli E."/>
            <person name="Morin E."/>
            <person name="Murat C."/>
            <person name="Pangilinan J.L."/>
            <person name="Park R."/>
            <person name="Pearson M."/>
            <person name="Quesneville H."/>
            <person name="Rouhier N."/>
            <person name="Sakthikumar S."/>
            <person name="Salamov A.A."/>
            <person name="Schmutz J."/>
            <person name="Selles B."/>
            <person name="Shapiro H."/>
            <person name="Tanguay P."/>
            <person name="Tuskan G.A."/>
            <person name="Henrissat B."/>
            <person name="Van de Peer Y."/>
            <person name="Rouze P."/>
            <person name="Ellis J.G."/>
            <person name="Dodds P.N."/>
            <person name="Schein J.E."/>
            <person name="Zhong S."/>
            <person name="Hamelin R.C."/>
            <person name="Grigoriev I.V."/>
            <person name="Szabo L.J."/>
            <person name="Martin F."/>
        </authorList>
    </citation>
    <scope>NUCLEOTIDE SEQUENCE [LARGE SCALE GENOMIC DNA]</scope>
    <source>
        <strain evidence="8">98AG31 / pathotype 3-4-7</strain>
    </source>
</reference>
<feature type="transmembrane region" description="Helical" evidence="5">
    <location>
        <begin position="99"/>
        <end position="116"/>
    </location>
</feature>
<keyword evidence="8" id="KW-1185">Reference proteome</keyword>
<protein>
    <recommendedName>
        <fullName evidence="6">Sugar phosphate transporter domain-containing protein</fullName>
    </recommendedName>
</protein>
<dbReference type="InterPro" id="IPR050186">
    <property type="entry name" value="TPT_transporter"/>
</dbReference>
<dbReference type="eggNOG" id="KOG1442">
    <property type="taxonomic scope" value="Eukaryota"/>
</dbReference>
<evidence type="ECO:0000256" key="3">
    <source>
        <dbReference type="ARBA" id="ARBA00022989"/>
    </source>
</evidence>
<organism evidence="8">
    <name type="scientific">Melampsora larici-populina (strain 98AG31 / pathotype 3-4-7)</name>
    <name type="common">Poplar leaf rust fungus</name>
    <dbReference type="NCBI Taxonomy" id="747676"/>
    <lineage>
        <taxon>Eukaryota</taxon>
        <taxon>Fungi</taxon>
        <taxon>Dikarya</taxon>
        <taxon>Basidiomycota</taxon>
        <taxon>Pucciniomycotina</taxon>
        <taxon>Pucciniomycetes</taxon>
        <taxon>Pucciniales</taxon>
        <taxon>Melampsoraceae</taxon>
        <taxon>Melampsora</taxon>
    </lineage>
</organism>
<dbReference type="InterPro" id="IPR037185">
    <property type="entry name" value="EmrE-like"/>
</dbReference>
<dbReference type="EMBL" id="GL883122">
    <property type="protein sequence ID" value="EGG03735.1"/>
    <property type="molecule type" value="Genomic_DNA"/>
</dbReference>
<sequence length="486" mass="53341">MLPINHPVANYATKYEGTTLPSLLRHPSFSHSTRLASRSSSMSSNTTNQEVSRPFLFDEKINSPNRVLRNESSHDHLANGRSLLPISNTPEETPSRTKVIGTVLFYLVAAIVMVFSNKWVLNATSIPLTFLFFQLIMAVILLQLCALTGHLKIPTFSWSTTYSLLPLILINVSGLVFNTFCLQYVDASFYQVARGLILPFTVLASYLFLDSKPSPNTLSAVLVVCVGFFWGVKSEQLTASSIGILLGVFSSLTTSVHAIVVKKSLSITSSPIELSYYNNLLSAVLLIPIICTTSEVNTFVSLIQSGGDNLRTFIIGALVTGLFGFLICLAGFLSIKVTSPVTHMVSSAVRGVIQTFLGIFLFGEVVSSGRWIGIIFILVGSAFYTFVKEAEQRGGLVQRPVRERKESIGMKETIVHLPVYSSTTPVKTHHQIVHQISQSNHTPTRLPALRNTSGSNNNSPSCDRNGVYSLEVEKYNQEILLKKSLV</sequence>
<evidence type="ECO:0000256" key="5">
    <source>
        <dbReference type="SAM" id="Phobius"/>
    </source>
</evidence>
<feature type="transmembrane region" description="Helical" evidence="5">
    <location>
        <begin position="312"/>
        <end position="335"/>
    </location>
</feature>
<keyword evidence="4 5" id="KW-0472">Membrane</keyword>
<gene>
    <name evidence="7" type="ORF">MELLADRAFT_49361</name>
</gene>
<comment type="subcellular location">
    <subcellularLocation>
        <location evidence="1">Membrane</location>
        <topology evidence="1">Multi-pass membrane protein</topology>
    </subcellularLocation>
</comment>
<keyword evidence="3 5" id="KW-1133">Transmembrane helix</keyword>
<dbReference type="RefSeq" id="XP_007412849.1">
    <property type="nucleotide sequence ID" value="XM_007412787.1"/>
</dbReference>
<evidence type="ECO:0000256" key="4">
    <source>
        <dbReference type="ARBA" id="ARBA00023136"/>
    </source>
</evidence>
<feature type="transmembrane region" description="Helical" evidence="5">
    <location>
        <begin position="238"/>
        <end position="260"/>
    </location>
</feature>
<evidence type="ECO:0000256" key="2">
    <source>
        <dbReference type="ARBA" id="ARBA00022692"/>
    </source>
</evidence>
<feature type="transmembrane region" description="Helical" evidence="5">
    <location>
        <begin position="280"/>
        <end position="300"/>
    </location>
</feature>
<accession>F4RUQ2</accession>
<evidence type="ECO:0000313" key="7">
    <source>
        <dbReference type="EMBL" id="EGG03735.1"/>
    </source>
</evidence>
<dbReference type="AlphaFoldDB" id="F4RUQ2"/>
<dbReference type="HOGENOM" id="CLU_044894_2_0_1"/>
<feature type="transmembrane region" description="Helical" evidence="5">
    <location>
        <begin position="191"/>
        <end position="209"/>
    </location>
</feature>
<dbReference type="GO" id="GO:0016020">
    <property type="term" value="C:membrane"/>
    <property type="evidence" value="ECO:0007669"/>
    <property type="project" value="UniProtKB-SubCell"/>
</dbReference>
<dbReference type="FunCoup" id="F4RUQ2">
    <property type="interactions" value="96"/>
</dbReference>
<feature type="domain" description="Sugar phosphate transporter" evidence="6">
    <location>
        <begin position="104"/>
        <end position="384"/>
    </location>
</feature>
<feature type="transmembrane region" description="Helical" evidence="5">
    <location>
        <begin position="163"/>
        <end position="185"/>
    </location>
</feature>
<evidence type="ECO:0000256" key="1">
    <source>
        <dbReference type="ARBA" id="ARBA00004141"/>
    </source>
</evidence>
<dbReference type="KEGG" id="mlr:MELLADRAFT_49361"/>
<dbReference type="OrthoDB" id="5547497at2759"/>
<evidence type="ECO:0000259" key="6">
    <source>
        <dbReference type="Pfam" id="PF03151"/>
    </source>
</evidence>
<name>F4RUQ2_MELLP</name>
<dbReference type="Pfam" id="PF03151">
    <property type="entry name" value="TPT"/>
    <property type="match status" value="1"/>
</dbReference>
<keyword evidence="2 5" id="KW-0812">Transmembrane</keyword>
<dbReference type="VEuPathDB" id="FungiDB:MELLADRAFT_49361"/>